<feature type="transmembrane region" description="Helical" evidence="6">
    <location>
        <begin position="134"/>
        <end position="155"/>
    </location>
</feature>
<accession>A0A430HVB8</accession>
<dbReference type="GO" id="GO:0046943">
    <property type="term" value="F:carboxylic acid transmembrane transporter activity"/>
    <property type="evidence" value="ECO:0007669"/>
    <property type="project" value="TreeGrafter"/>
</dbReference>
<evidence type="ECO:0000313" key="9">
    <source>
        <dbReference type="Proteomes" id="UP000274907"/>
    </source>
</evidence>
<feature type="transmembrane region" description="Helical" evidence="6">
    <location>
        <begin position="309"/>
        <end position="327"/>
    </location>
</feature>
<feature type="domain" description="Major facilitator superfamily (MFS) profile" evidence="7">
    <location>
        <begin position="40"/>
        <end position="453"/>
    </location>
</feature>
<feature type="transmembrane region" description="Helical" evidence="6">
    <location>
        <begin position="108"/>
        <end position="128"/>
    </location>
</feature>
<feature type="transmembrane region" description="Helical" evidence="6">
    <location>
        <begin position="365"/>
        <end position="386"/>
    </location>
</feature>
<dbReference type="InterPro" id="IPR036259">
    <property type="entry name" value="MFS_trans_sf"/>
</dbReference>
<evidence type="ECO:0000313" key="8">
    <source>
        <dbReference type="EMBL" id="RSZ61387.1"/>
    </source>
</evidence>
<dbReference type="Proteomes" id="UP000274907">
    <property type="component" value="Unassembled WGS sequence"/>
</dbReference>
<feature type="region of interest" description="Disordered" evidence="5">
    <location>
        <begin position="1"/>
        <end position="30"/>
    </location>
</feature>
<keyword evidence="4 6" id="KW-0472">Membrane</keyword>
<dbReference type="InterPro" id="IPR011701">
    <property type="entry name" value="MFS"/>
</dbReference>
<feature type="transmembrane region" description="Helical" evidence="6">
    <location>
        <begin position="167"/>
        <end position="188"/>
    </location>
</feature>
<protein>
    <submittedName>
        <fullName evidence="8">MFS transporter</fullName>
    </submittedName>
</protein>
<dbReference type="PANTHER" id="PTHR23508:SF10">
    <property type="entry name" value="CARBOXYLIC ACID TRANSPORTER PROTEIN HOMOLOG"/>
    <property type="match status" value="1"/>
</dbReference>
<feature type="transmembrane region" description="Helical" evidence="6">
    <location>
        <begin position="81"/>
        <end position="99"/>
    </location>
</feature>
<dbReference type="EMBL" id="RXHJ01000022">
    <property type="protein sequence ID" value="RSZ61387.1"/>
    <property type="molecule type" value="Genomic_DNA"/>
</dbReference>
<dbReference type="InterPro" id="IPR020846">
    <property type="entry name" value="MFS_dom"/>
</dbReference>
<dbReference type="OrthoDB" id="9787026at2"/>
<dbReference type="SUPFAM" id="SSF103473">
    <property type="entry name" value="MFS general substrate transporter"/>
    <property type="match status" value="1"/>
</dbReference>
<keyword evidence="3 6" id="KW-1133">Transmembrane helix</keyword>
<dbReference type="PROSITE" id="PS50850">
    <property type="entry name" value="MFS"/>
    <property type="match status" value="1"/>
</dbReference>
<keyword evidence="9" id="KW-1185">Reference proteome</keyword>
<feature type="compositionally biased region" description="Polar residues" evidence="5">
    <location>
        <begin position="1"/>
        <end position="24"/>
    </location>
</feature>
<dbReference type="CDD" id="cd17365">
    <property type="entry name" value="MFS_PcaK_like"/>
    <property type="match status" value="1"/>
</dbReference>
<dbReference type="Pfam" id="PF07690">
    <property type="entry name" value="MFS_1"/>
    <property type="match status" value="1"/>
</dbReference>
<dbReference type="Gene3D" id="1.20.1250.20">
    <property type="entry name" value="MFS general substrate transporter like domains"/>
    <property type="match status" value="1"/>
</dbReference>
<feature type="transmembrane region" description="Helical" evidence="6">
    <location>
        <begin position="431"/>
        <end position="448"/>
    </location>
</feature>
<feature type="transmembrane region" description="Helical" evidence="6">
    <location>
        <begin position="39"/>
        <end position="61"/>
    </location>
</feature>
<feature type="transmembrane region" description="Helical" evidence="6">
    <location>
        <begin position="398"/>
        <end position="425"/>
    </location>
</feature>
<comment type="subcellular location">
    <subcellularLocation>
        <location evidence="1">Cell membrane</location>
        <topology evidence="1">Multi-pass membrane protein</topology>
    </subcellularLocation>
</comment>
<gene>
    <name evidence="8" type="ORF">EAH68_13450</name>
</gene>
<dbReference type="GO" id="GO:0005886">
    <property type="term" value="C:plasma membrane"/>
    <property type="evidence" value="ECO:0007669"/>
    <property type="project" value="UniProtKB-SubCell"/>
</dbReference>
<name>A0A430HVB8_9CORY</name>
<feature type="transmembrane region" description="Helical" evidence="6">
    <location>
        <begin position="194"/>
        <end position="216"/>
    </location>
</feature>
<evidence type="ECO:0000256" key="5">
    <source>
        <dbReference type="SAM" id="MobiDB-lite"/>
    </source>
</evidence>
<proteinExistence type="predicted"/>
<feature type="transmembrane region" description="Helical" evidence="6">
    <location>
        <begin position="339"/>
        <end position="359"/>
    </location>
</feature>
<organism evidence="8 9">
    <name type="scientific">Corynebacterium hylobatis</name>
    <dbReference type="NCBI Taxonomy" id="1859290"/>
    <lineage>
        <taxon>Bacteria</taxon>
        <taxon>Bacillati</taxon>
        <taxon>Actinomycetota</taxon>
        <taxon>Actinomycetes</taxon>
        <taxon>Mycobacteriales</taxon>
        <taxon>Corynebacteriaceae</taxon>
        <taxon>Corynebacterium</taxon>
    </lineage>
</organism>
<evidence type="ECO:0000256" key="3">
    <source>
        <dbReference type="ARBA" id="ARBA00022989"/>
    </source>
</evidence>
<dbReference type="AlphaFoldDB" id="A0A430HVB8"/>
<evidence type="ECO:0000256" key="4">
    <source>
        <dbReference type="ARBA" id="ARBA00023136"/>
    </source>
</evidence>
<dbReference type="PANTHER" id="PTHR23508">
    <property type="entry name" value="CARBOXYLIC ACID TRANSPORTER PROTEIN HOMOLOG"/>
    <property type="match status" value="1"/>
</dbReference>
<evidence type="ECO:0000256" key="6">
    <source>
        <dbReference type="SAM" id="Phobius"/>
    </source>
</evidence>
<evidence type="ECO:0000256" key="1">
    <source>
        <dbReference type="ARBA" id="ARBA00004651"/>
    </source>
</evidence>
<keyword evidence="2 6" id="KW-0812">Transmembrane</keyword>
<sequence length="453" mass="47531">MNISSTTTGTRQRPTEPSSHDPSGQSGGTTALRRKSPAFVIFLCFVSIVFDGYDLVVYGTIVPALLNYEAWGLTPVETGAYGSYALAGMFIGAILVGYLTDIVGRRKILLYSVAAFSILMLATSLAPSPLWFGVFRFLAGLGLGGVIPTAIAVTVEFSRPERRNFNNAAMFSGYAVGGILAALLAMLLLDLIGFRGMLAIGALPIVTVLPLIYLFMPESPAFLRARGRTEEADHLSNTYGLQIPARTTGEEDPGVDKQKSPIATMLGGRLLAATILFCLAGVAGQTLVYGLNTWMPQLLIMADYSMTSSLSFLLTTNIGAVAGVLVSSKLADRFGPRPMTAFSFIASGTALVLMGTGVFPMWAMYVLVAIVGFGSIGAQILVNGFVATFFSDSVRATALGVTLGVGRLGAVLAIAGGGVLIAAALPTMINFSIWSAAALIGLVAVLLVPRTRK</sequence>
<evidence type="ECO:0000259" key="7">
    <source>
        <dbReference type="PROSITE" id="PS50850"/>
    </source>
</evidence>
<feature type="transmembrane region" description="Helical" evidence="6">
    <location>
        <begin position="266"/>
        <end position="289"/>
    </location>
</feature>
<reference evidence="8 9" key="1">
    <citation type="submission" date="2018-12" db="EMBL/GenBank/DDBJ databases">
        <title>YIM 101343 draft genome.</title>
        <authorList>
            <person name="Chen X."/>
        </authorList>
    </citation>
    <scope>NUCLEOTIDE SEQUENCE [LARGE SCALE GENOMIC DNA]</scope>
    <source>
        <strain evidence="8 9">YIM 101343</strain>
    </source>
</reference>
<comment type="caution">
    <text evidence="8">The sequence shown here is derived from an EMBL/GenBank/DDBJ whole genome shotgun (WGS) entry which is preliminary data.</text>
</comment>
<evidence type="ECO:0000256" key="2">
    <source>
        <dbReference type="ARBA" id="ARBA00022692"/>
    </source>
</evidence>